<sequence length="259" mass="28838">MKYSLCIDLLYLEITPQGPVFADTDKILAGMELAKKAGFDCVEFWDWANKDVDRLVAKQKELGLTVTSICAKDRGTLADPSTHEKALEGLKETIEVAKRFDCKNIIVTADEMPGFSHEESHKNIVEGFKMQAPLAEAAGVTLILEPIYAPFPGFFRDSAEPFAVIDEVGSESLKLLYDIFHYQLMEGNITNTLKNNLDKIGHIHIAAAPNRTEITDGEINYSYILKTLKDLGYDKYVALEYSATMDKEASLAACRALFI</sequence>
<dbReference type="PIRSF" id="PIRSF006241">
    <property type="entry name" value="HyI"/>
    <property type="match status" value="1"/>
</dbReference>
<reference evidence="5 6" key="1">
    <citation type="submission" date="2020-08" db="EMBL/GenBank/DDBJ databases">
        <title>Genomic Encyclopedia of Type Strains, Phase IV (KMG-IV): sequencing the most valuable type-strain genomes for metagenomic binning, comparative biology and taxonomic classification.</title>
        <authorList>
            <person name="Goeker M."/>
        </authorList>
    </citation>
    <scope>NUCLEOTIDE SEQUENCE [LARGE SCALE GENOMIC DNA]</scope>
    <source>
        <strain evidence="5 6">DSM 106146</strain>
    </source>
</reference>
<dbReference type="Gene3D" id="3.20.20.150">
    <property type="entry name" value="Divalent-metal-dependent TIM barrel enzymes"/>
    <property type="match status" value="1"/>
</dbReference>
<evidence type="ECO:0000313" key="6">
    <source>
        <dbReference type="Proteomes" id="UP000543642"/>
    </source>
</evidence>
<gene>
    <name evidence="5" type="ORF">HNP82_001046</name>
</gene>
<dbReference type="EC" id="5.3.1.22" evidence="5"/>
<keyword evidence="6" id="KW-1185">Reference proteome</keyword>
<proteinExistence type="inferred from homology"/>
<dbReference type="InterPro" id="IPR013022">
    <property type="entry name" value="Xyl_isomerase-like_TIM-brl"/>
</dbReference>
<feature type="active site" description="Proton donor/acceptor" evidence="3">
    <location>
        <position position="240"/>
    </location>
</feature>
<comment type="caution">
    <text evidence="5">The sequence shown here is derived from an EMBL/GenBank/DDBJ whole genome shotgun (WGS) entry which is preliminary data.</text>
</comment>
<dbReference type="EMBL" id="JACHFW010000003">
    <property type="protein sequence ID" value="MBB5263941.1"/>
    <property type="molecule type" value="Genomic_DNA"/>
</dbReference>
<dbReference type="AlphaFoldDB" id="A0A7W8H8Q5"/>
<dbReference type="Proteomes" id="UP000543642">
    <property type="component" value="Unassembled WGS sequence"/>
</dbReference>
<dbReference type="GO" id="GO:0008903">
    <property type="term" value="F:hydroxypyruvate isomerase activity"/>
    <property type="evidence" value="ECO:0007669"/>
    <property type="project" value="UniProtKB-EC"/>
</dbReference>
<evidence type="ECO:0000256" key="1">
    <source>
        <dbReference type="ARBA" id="ARBA00023235"/>
    </source>
</evidence>
<dbReference type="Pfam" id="PF01261">
    <property type="entry name" value="AP_endonuc_2"/>
    <property type="match status" value="1"/>
</dbReference>
<dbReference type="SUPFAM" id="SSF51658">
    <property type="entry name" value="Xylose isomerase-like"/>
    <property type="match status" value="1"/>
</dbReference>
<protein>
    <submittedName>
        <fullName evidence="5">Hydroxypyruvate isomerase</fullName>
        <ecNumber evidence="5">5.3.1.22</ecNumber>
    </submittedName>
</protein>
<dbReference type="InterPro" id="IPR026040">
    <property type="entry name" value="HyI-like"/>
</dbReference>
<evidence type="ECO:0000256" key="3">
    <source>
        <dbReference type="PIRSR" id="PIRSR006241-50"/>
    </source>
</evidence>
<evidence type="ECO:0000313" key="5">
    <source>
        <dbReference type="EMBL" id="MBB5263941.1"/>
    </source>
</evidence>
<comment type="similarity">
    <text evidence="2">Belongs to the hyi family.</text>
</comment>
<feature type="domain" description="Xylose isomerase-like TIM barrel" evidence="4">
    <location>
        <begin position="32"/>
        <end position="244"/>
    </location>
</feature>
<dbReference type="PANTHER" id="PTHR43489">
    <property type="entry name" value="ISOMERASE"/>
    <property type="match status" value="1"/>
</dbReference>
<dbReference type="InterPro" id="IPR036237">
    <property type="entry name" value="Xyl_isomerase-like_sf"/>
</dbReference>
<accession>A0A7W8H8Q5</accession>
<dbReference type="InterPro" id="IPR050417">
    <property type="entry name" value="Sugar_Epim/Isomerase"/>
</dbReference>
<keyword evidence="5" id="KW-0670">Pyruvate</keyword>
<keyword evidence="1 2" id="KW-0413">Isomerase</keyword>
<dbReference type="RefSeq" id="WP_183772215.1">
    <property type="nucleotide sequence ID" value="NZ_CAWVEG010000019.1"/>
</dbReference>
<evidence type="ECO:0000256" key="2">
    <source>
        <dbReference type="PIRNR" id="PIRNR006241"/>
    </source>
</evidence>
<feature type="active site" description="Proton donor/acceptor" evidence="3">
    <location>
        <position position="145"/>
    </location>
</feature>
<evidence type="ECO:0000259" key="4">
    <source>
        <dbReference type="Pfam" id="PF01261"/>
    </source>
</evidence>
<name>A0A7W8H8Q5_9FIRM</name>
<organism evidence="5 6">
    <name type="scientific">Catenibacillus scindens</name>
    <dbReference type="NCBI Taxonomy" id="673271"/>
    <lineage>
        <taxon>Bacteria</taxon>
        <taxon>Bacillati</taxon>
        <taxon>Bacillota</taxon>
        <taxon>Clostridia</taxon>
        <taxon>Lachnospirales</taxon>
        <taxon>Lachnospiraceae</taxon>
        <taxon>Catenibacillus</taxon>
    </lineage>
</organism>